<dbReference type="RefSeq" id="WP_143924636.1">
    <property type="nucleotide sequence ID" value="NZ_VLTK01000027.1"/>
</dbReference>
<feature type="transmembrane region" description="Helical" evidence="1">
    <location>
        <begin position="91"/>
        <end position="110"/>
    </location>
</feature>
<feature type="transmembrane region" description="Helical" evidence="1">
    <location>
        <begin position="239"/>
        <end position="257"/>
    </location>
</feature>
<accession>A0A556C2W7</accession>
<gene>
    <name evidence="2" type="ORF">FO013_21665</name>
</gene>
<reference evidence="2 3" key="1">
    <citation type="submission" date="2019-07" db="EMBL/GenBank/DDBJ databases">
        <title>Draft genome sequence of Brevibacterium aurantiacum XU54 isolated from Xinjiang China.</title>
        <authorList>
            <person name="Xu X."/>
        </authorList>
    </citation>
    <scope>NUCLEOTIDE SEQUENCE [LARGE SCALE GENOMIC DNA]</scope>
    <source>
        <strain evidence="2 3">XU54</strain>
    </source>
</reference>
<comment type="caution">
    <text evidence="2">The sequence shown here is derived from an EMBL/GenBank/DDBJ whole genome shotgun (WGS) entry which is preliminary data.</text>
</comment>
<organism evidence="2 3">
    <name type="scientific">Brevibacterium aurantiacum</name>
    <dbReference type="NCBI Taxonomy" id="273384"/>
    <lineage>
        <taxon>Bacteria</taxon>
        <taxon>Bacillati</taxon>
        <taxon>Actinomycetota</taxon>
        <taxon>Actinomycetes</taxon>
        <taxon>Micrococcales</taxon>
        <taxon>Brevibacteriaceae</taxon>
        <taxon>Brevibacterium</taxon>
    </lineage>
</organism>
<evidence type="ECO:0000256" key="1">
    <source>
        <dbReference type="SAM" id="Phobius"/>
    </source>
</evidence>
<feature type="transmembrane region" description="Helical" evidence="1">
    <location>
        <begin position="146"/>
        <end position="167"/>
    </location>
</feature>
<feature type="transmembrane region" description="Helical" evidence="1">
    <location>
        <begin position="269"/>
        <end position="288"/>
    </location>
</feature>
<proteinExistence type="predicted"/>
<feature type="transmembrane region" description="Helical" evidence="1">
    <location>
        <begin position="117"/>
        <end position="134"/>
    </location>
</feature>
<keyword evidence="3" id="KW-1185">Reference proteome</keyword>
<feature type="transmembrane region" description="Helical" evidence="1">
    <location>
        <begin position="214"/>
        <end position="232"/>
    </location>
</feature>
<evidence type="ECO:0008006" key="4">
    <source>
        <dbReference type="Google" id="ProtNLM"/>
    </source>
</evidence>
<keyword evidence="1" id="KW-0812">Transmembrane</keyword>
<name>A0A556C2W7_BREAU</name>
<dbReference type="AlphaFoldDB" id="A0A556C2W7"/>
<sequence>MMPLMLIVLGAIFQGAANALVGITVSSDSMFLFLGCAFLIASAVGVLLKATDRTETTHIRPIDGLWLNLATAVTFGAFYLALIWIPASLAAGAEAAAAPLAALCIASFGASRTRFRLWIIAFAIFAISIAFGWSQQISGASAPGTGTVVGMALGIIAGVGLAVLATISRRLADSGVSAFSILAVRYHATYLLAFVCAVVSWQHSPSATEVGSRLLWFALLGFAAVALPLVLIQSGMMRTSATLTSVIMAGVPGISFVTEAIIEPENSTTTSWILLVGLVLAVCCYGIVETRRPLLKVRVSDVHG</sequence>
<feature type="transmembrane region" description="Helical" evidence="1">
    <location>
        <begin position="179"/>
        <end position="202"/>
    </location>
</feature>
<feature type="transmembrane region" description="Helical" evidence="1">
    <location>
        <begin position="62"/>
        <end position="85"/>
    </location>
</feature>
<dbReference type="EMBL" id="VLTK01000027">
    <property type="protein sequence ID" value="TSI11716.1"/>
    <property type="molecule type" value="Genomic_DNA"/>
</dbReference>
<evidence type="ECO:0000313" key="2">
    <source>
        <dbReference type="EMBL" id="TSI11716.1"/>
    </source>
</evidence>
<protein>
    <recommendedName>
        <fullName evidence="4">DMT family transporter</fullName>
    </recommendedName>
</protein>
<evidence type="ECO:0000313" key="3">
    <source>
        <dbReference type="Proteomes" id="UP000316406"/>
    </source>
</evidence>
<dbReference type="Proteomes" id="UP000316406">
    <property type="component" value="Unassembled WGS sequence"/>
</dbReference>
<keyword evidence="1" id="KW-1133">Transmembrane helix</keyword>
<dbReference type="OrthoDB" id="9429634at2"/>
<keyword evidence="1" id="KW-0472">Membrane</keyword>
<feature type="transmembrane region" description="Helical" evidence="1">
    <location>
        <begin position="29"/>
        <end position="50"/>
    </location>
</feature>